<feature type="binding site" evidence="4">
    <location>
        <position position="225"/>
    </location>
    <ligand>
        <name>FAD</name>
        <dbReference type="ChEBI" id="CHEBI:57692"/>
    </ligand>
</feature>
<dbReference type="Gene3D" id="3.50.50.60">
    <property type="entry name" value="FAD/NAD(P)-binding domain"/>
    <property type="match status" value="1"/>
</dbReference>
<evidence type="ECO:0000256" key="3">
    <source>
        <dbReference type="ARBA" id="ARBA00023002"/>
    </source>
</evidence>
<evidence type="ECO:0000313" key="7">
    <source>
        <dbReference type="Proteomes" id="UP000192448"/>
    </source>
</evidence>
<name>A0A1X0APA1_9MYCO</name>
<comment type="similarity">
    <text evidence="2">Belongs to the flavin monoamine oxidase family.</text>
</comment>
<accession>A0A1X0APA1</accession>
<evidence type="ECO:0000256" key="1">
    <source>
        <dbReference type="ARBA" id="ARBA00001974"/>
    </source>
</evidence>
<dbReference type="Gene3D" id="3.90.660.10">
    <property type="match status" value="1"/>
</dbReference>
<dbReference type="InterPro" id="IPR002937">
    <property type="entry name" value="Amino_oxidase"/>
</dbReference>
<dbReference type="InterPro" id="IPR036188">
    <property type="entry name" value="FAD/NAD-bd_sf"/>
</dbReference>
<dbReference type="PANTHER" id="PTHR43563">
    <property type="entry name" value="AMINE OXIDASE"/>
    <property type="match status" value="1"/>
</dbReference>
<feature type="domain" description="Amine oxidase" evidence="5">
    <location>
        <begin position="14"/>
        <end position="424"/>
    </location>
</feature>
<keyword evidence="7" id="KW-1185">Reference proteome</keyword>
<evidence type="ECO:0000256" key="2">
    <source>
        <dbReference type="ARBA" id="ARBA00005995"/>
    </source>
</evidence>
<dbReference type="PANTHER" id="PTHR43563:SF1">
    <property type="entry name" value="AMINE OXIDASE [FLAVIN-CONTAINING] B"/>
    <property type="match status" value="1"/>
</dbReference>
<evidence type="ECO:0000256" key="4">
    <source>
        <dbReference type="PIRSR" id="PIRSR601613-1"/>
    </source>
</evidence>
<dbReference type="SUPFAM" id="SSF51905">
    <property type="entry name" value="FAD/NAD(P)-binding domain"/>
    <property type="match status" value="1"/>
</dbReference>
<dbReference type="Pfam" id="PF01593">
    <property type="entry name" value="Amino_oxidase"/>
    <property type="match status" value="1"/>
</dbReference>
<reference evidence="6 7" key="1">
    <citation type="submission" date="2017-02" db="EMBL/GenBank/DDBJ databases">
        <title>The new phylogeny of genus Mycobacterium.</title>
        <authorList>
            <person name="Tortoli E."/>
            <person name="Trovato A."/>
            <person name="Cirillo D.M."/>
        </authorList>
    </citation>
    <scope>NUCLEOTIDE SEQUENCE [LARGE SCALE GENOMIC DNA]</scope>
    <source>
        <strain evidence="6 7">RW6</strain>
    </source>
</reference>
<protein>
    <submittedName>
        <fullName evidence="6">Amino acid oxidase</fullName>
    </submittedName>
</protein>
<dbReference type="Proteomes" id="UP000192448">
    <property type="component" value="Unassembled WGS sequence"/>
</dbReference>
<dbReference type="PRINTS" id="PR00757">
    <property type="entry name" value="AMINEOXDASEF"/>
</dbReference>
<evidence type="ECO:0000313" key="6">
    <source>
        <dbReference type="EMBL" id="ORA31496.1"/>
    </source>
</evidence>
<dbReference type="Gene3D" id="1.10.405.10">
    <property type="entry name" value="Guanine Nucleotide Dissociation Inhibitor, domain 1"/>
    <property type="match status" value="1"/>
</dbReference>
<dbReference type="AlphaFoldDB" id="A0A1X0APA1"/>
<dbReference type="STRING" id="1927124.BST13_25600"/>
<dbReference type="EMBL" id="MVHF01000031">
    <property type="protein sequence ID" value="ORA31496.1"/>
    <property type="molecule type" value="Genomic_DNA"/>
</dbReference>
<dbReference type="OrthoDB" id="337830at2"/>
<dbReference type="RefSeq" id="WP_083166867.1">
    <property type="nucleotide sequence ID" value="NZ_MVHF01000031.1"/>
</dbReference>
<organism evidence="6 7">
    <name type="scientific">Mycobacterium aquaticum</name>
    <dbReference type="NCBI Taxonomy" id="1927124"/>
    <lineage>
        <taxon>Bacteria</taxon>
        <taxon>Bacillati</taxon>
        <taxon>Actinomycetota</taxon>
        <taxon>Actinomycetes</taxon>
        <taxon>Mycobacteriales</taxon>
        <taxon>Mycobacteriaceae</taxon>
        <taxon>Mycobacterium</taxon>
    </lineage>
</organism>
<comment type="cofactor">
    <cofactor evidence="1">
        <name>FAD</name>
        <dbReference type="ChEBI" id="CHEBI:57692"/>
    </cofactor>
</comment>
<evidence type="ECO:0000259" key="5">
    <source>
        <dbReference type="Pfam" id="PF01593"/>
    </source>
</evidence>
<dbReference type="InterPro" id="IPR050703">
    <property type="entry name" value="Flavin_MAO"/>
</dbReference>
<proteinExistence type="inferred from homology"/>
<dbReference type="GO" id="GO:0016491">
    <property type="term" value="F:oxidoreductase activity"/>
    <property type="evidence" value="ECO:0007669"/>
    <property type="project" value="UniProtKB-KW"/>
</dbReference>
<keyword evidence="3" id="KW-0560">Oxidoreductase</keyword>
<gene>
    <name evidence="6" type="ORF">BST13_25600</name>
</gene>
<sequence>MSTHYDVVVIGAGFAGVVAARDLSVQGHSVLLLEARDRVGGRTWTAAGLGRQLEYGGTYVHWTQPNMWQELQRHNIPLQIPTAPTTMYWIAQGTTHSGSPEEYGAAVEPLMSRFFADAREVFPQPFDIGLVDTSAVEKETIADRLAALDLPPYEHDLLDGAMAGLVTSYQDHGVAQFLSCVATYFGSWAAFFETAGTWPIEGGTKRLLDAIMAESKAEVRLSTPVTAVTDDGSTVTVTTRDGDQIRARAAVVAVPLNTLGDITFTPDVPAASRTMIDEKNPIMGSKIWVRAKGELEPFQAVAPVGHNPINAARVEYHADGDTFIMCLCSNGADIDATDTAAVQRALRDFLPDIEVLETACHDWATDEFSKGGFMVHRPGHFTNGAVKLREAHGRIHFAGSDIAGVEAGAIEGAMDTGAHAARSIAANFQLDHSAGR</sequence>
<dbReference type="InterPro" id="IPR001613">
    <property type="entry name" value="Flavin_amine_oxidase"/>
</dbReference>
<comment type="caution">
    <text evidence="6">The sequence shown here is derived from an EMBL/GenBank/DDBJ whole genome shotgun (WGS) entry which is preliminary data.</text>
</comment>
<feature type="binding site" evidence="4">
    <location>
        <begin position="34"/>
        <end position="35"/>
    </location>
    <ligand>
        <name>FAD</name>
        <dbReference type="ChEBI" id="CHEBI:57692"/>
    </ligand>
</feature>